<comment type="subcellular location">
    <subcellularLocation>
        <location evidence="1">Cytoplasm</location>
        <location evidence="1">Nucleoid</location>
    </subcellularLocation>
</comment>
<keyword evidence="4 8" id="KW-0238">DNA-binding</keyword>
<name>A0A1Y1SBZ5_9GAMM</name>
<dbReference type="GO" id="GO:0003681">
    <property type="term" value="F:bent DNA binding"/>
    <property type="evidence" value="ECO:0007669"/>
    <property type="project" value="TreeGrafter"/>
</dbReference>
<evidence type="ECO:0000256" key="4">
    <source>
        <dbReference type="ARBA" id="ARBA00023125"/>
    </source>
</evidence>
<evidence type="ECO:0000313" key="8">
    <source>
        <dbReference type="EMBL" id="ORE86148.1"/>
    </source>
</evidence>
<protein>
    <submittedName>
        <fullName evidence="8">DNA-binding protein H-NS</fullName>
    </submittedName>
</protein>
<feature type="domain" description="DNA-binding protein H-NS-like C-terminal" evidence="7">
    <location>
        <begin position="61"/>
        <end position="106"/>
    </location>
</feature>
<keyword evidence="9" id="KW-1185">Reference proteome</keyword>
<dbReference type="Gene3D" id="4.10.430.10">
    <property type="entry name" value="Histone-like protein H-NS, C-terminal domain"/>
    <property type="match status" value="1"/>
</dbReference>
<feature type="region of interest" description="Disordered" evidence="6">
    <location>
        <begin position="45"/>
        <end position="106"/>
    </location>
</feature>
<evidence type="ECO:0000313" key="9">
    <source>
        <dbReference type="Proteomes" id="UP000192342"/>
    </source>
</evidence>
<feature type="compositionally biased region" description="Basic and acidic residues" evidence="6">
    <location>
        <begin position="90"/>
        <end position="100"/>
    </location>
</feature>
<dbReference type="PANTHER" id="PTHR38097">
    <property type="match status" value="1"/>
</dbReference>
<dbReference type="GO" id="GO:0001217">
    <property type="term" value="F:DNA-binding transcription repressor activity"/>
    <property type="evidence" value="ECO:0007669"/>
    <property type="project" value="TreeGrafter"/>
</dbReference>
<comment type="similarity">
    <text evidence="2">Belongs to the histone-like protein H-NS family.</text>
</comment>
<dbReference type="GO" id="GO:0000976">
    <property type="term" value="F:transcription cis-regulatory region binding"/>
    <property type="evidence" value="ECO:0007669"/>
    <property type="project" value="TreeGrafter"/>
</dbReference>
<proteinExistence type="inferred from homology"/>
<dbReference type="GO" id="GO:0032993">
    <property type="term" value="C:protein-DNA complex"/>
    <property type="evidence" value="ECO:0007669"/>
    <property type="project" value="TreeGrafter"/>
</dbReference>
<dbReference type="InterPro" id="IPR037150">
    <property type="entry name" value="H-NS_C_dom_sf"/>
</dbReference>
<dbReference type="GO" id="GO:0009295">
    <property type="term" value="C:nucleoid"/>
    <property type="evidence" value="ECO:0007669"/>
    <property type="project" value="UniProtKB-SubCell"/>
</dbReference>
<evidence type="ECO:0000256" key="6">
    <source>
        <dbReference type="SAM" id="MobiDB-lite"/>
    </source>
</evidence>
<comment type="caution">
    <text evidence="8">The sequence shown here is derived from an EMBL/GenBank/DDBJ whole genome shotgun (WGS) entry which is preliminary data.</text>
</comment>
<dbReference type="SUPFAM" id="SSF81273">
    <property type="entry name" value="H-NS histone-like proteins"/>
    <property type="match status" value="1"/>
</dbReference>
<evidence type="ECO:0000259" key="7">
    <source>
        <dbReference type="SMART" id="SM00528"/>
    </source>
</evidence>
<dbReference type="InterPro" id="IPR027444">
    <property type="entry name" value="H-NS_C_dom"/>
</dbReference>
<dbReference type="EMBL" id="AQQV01000003">
    <property type="protein sequence ID" value="ORE86148.1"/>
    <property type="molecule type" value="Genomic_DNA"/>
</dbReference>
<keyword evidence="5" id="KW-0175">Coiled coil</keyword>
<dbReference type="Pfam" id="PF00816">
    <property type="entry name" value="Histone_HNS"/>
    <property type="match status" value="1"/>
</dbReference>
<dbReference type="GO" id="GO:0005829">
    <property type="term" value="C:cytosol"/>
    <property type="evidence" value="ECO:0007669"/>
    <property type="project" value="TreeGrafter"/>
</dbReference>
<dbReference type="GO" id="GO:0003680">
    <property type="term" value="F:minor groove of adenine-thymine-rich DNA binding"/>
    <property type="evidence" value="ECO:0007669"/>
    <property type="project" value="TreeGrafter"/>
</dbReference>
<gene>
    <name evidence="8" type="ORF">ATO7_12663</name>
</gene>
<dbReference type="SMART" id="SM00528">
    <property type="entry name" value="HNS"/>
    <property type="match status" value="1"/>
</dbReference>
<dbReference type="RefSeq" id="WP_146680339.1">
    <property type="nucleotide sequence ID" value="NZ_AQQV01000003.1"/>
</dbReference>
<feature type="coiled-coil region" evidence="5">
    <location>
        <begin position="11"/>
        <end position="43"/>
    </location>
</feature>
<dbReference type="OrthoDB" id="5297879at2"/>
<organism evidence="8 9">
    <name type="scientific">Oceanococcus atlanticus</name>
    <dbReference type="NCBI Taxonomy" id="1317117"/>
    <lineage>
        <taxon>Bacteria</taxon>
        <taxon>Pseudomonadati</taxon>
        <taxon>Pseudomonadota</taxon>
        <taxon>Gammaproteobacteria</taxon>
        <taxon>Chromatiales</taxon>
        <taxon>Oceanococcaceae</taxon>
        <taxon>Oceanococcus</taxon>
    </lineage>
</organism>
<keyword evidence="3" id="KW-0963">Cytoplasm</keyword>
<reference evidence="8 9" key="1">
    <citation type="submission" date="2013-04" db="EMBL/GenBank/DDBJ databases">
        <title>Oceanococcus atlanticus 22II-S10r2 Genome Sequencing.</title>
        <authorList>
            <person name="Lai Q."/>
            <person name="Li G."/>
            <person name="Shao Z."/>
        </authorList>
    </citation>
    <scope>NUCLEOTIDE SEQUENCE [LARGE SCALE GENOMIC DNA]</scope>
    <source>
        <strain evidence="8 9">22II-S10r2</strain>
    </source>
</reference>
<accession>A0A1Y1SBZ5</accession>
<evidence type="ECO:0000256" key="3">
    <source>
        <dbReference type="ARBA" id="ARBA00022490"/>
    </source>
</evidence>
<dbReference type="Proteomes" id="UP000192342">
    <property type="component" value="Unassembled WGS sequence"/>
</dbReference>
<sequence length="106" mass="11692">MDLKKLGVKELAALQADIQSEMVRKKQEQKREVVNKVKALLAEHGMTLDDLPGRSASKGSKGGKGSVAPKYRNPKDPSQTWTGRGRKPRWVADHLEKGGKMETLAI</sequence>
<evidence type="ECO:0000256" key="2">
    <source>
        <dbReference type="ARBA" id="ARBA00010610"/>
    </source>
</evidence>
<evidence type="ECO:0000256" key="5">
    <source>
        <dbReference type="SAM" id="Coils"/>
    </source>
</evidence>
<evidence type="ECO:0000256" key="1">
    <source>
        <dbReference type="ARBA" id="ARBA00004453"/>
    </source>
</evidence>
<dbReference type="AlphaFoldDB" id="A0A1Y1SBZ5"/>
<dbReference type="PANTHER" id="PTHR38097:SF2">
    <property type="entry name" value="DNA-BINDING PROTEIN STPA"/>
    <property type="match status" value="1"/>
</dbReference>